<dbReference type="GO" id="GO:0005886">
    <property type="term" value="C:plasma membrane"/>
    <property type="evidence" value="ECO:0007669"/>
    <property type="project" value="TreeGrafter"/>
</dbReference>
<dbReference type="PROSITE" id="PS00108">
    <property type="entry name" value="PROTEIN_KINASE_ST"/>
    <property type="match status" value="1"/>
</dbReference>
<organism evidence="2 3">
    <name type="scientific">Acer yangbiense</name>
    <dbReference type="NCBI Taxonomy" id="1000413"/>
    <lineage>
        <taxon>Eukaryota</taxon>
        <taxon>Viridiplantae</taxon>
        <taxon>Streptophyta</taxon>
        <taxon>Embryophyta</taxon>
        <taxon>Tracheophyta</taxon>
        <taxon>Spermatophyta</taxon>
        <taxon>Magnoliopsida</taxon>
        <taxon>eudicotyledons</taxon>
        <taxon>Gunneridae</taxon>
        <taxon>Pentapetalae</taxon>
        <taxon>rosids</taxon>
        <taxon>malvids</taxon>
        <taxon>Sapindales</taxon>
        <taxon>Sapindaceae</taxon>
        <taxon>Hippocastanoideae</taxon>
        <taxon>Acereae</taxon>
        <taxon>Acer</taxon>
    </lineage>
</organism>
<dbReference type="InterPro" id="IPR045272">
    <property type="entry name" value="ANXUR1/2-like"/>
</dbReference>
<evidence type="ECO:0000313" key="2">
    <source>
        <dbReference type="EMBL" id="TXG49120.1"/>
    </source>
</evidence>
<dbReference type="AlphaFoldDB" id="A0A5C7GWP2"/>
<dbReference type="InterPro" id="IPR008271">
    <property type="entry name" value="Ser/Thr_kinase_AS"/>
</dbReference>
<sequence length="242" mass="27549">MSHQRWEWEWDRPSRHQTVKSRVTTGCCRVQDRDRDAISASYLHLVSLIGYCNDAGEMVLVYDYMARGTLRDHLYGSDNPPLSWNQWLQICIGAGRGLNYLHTGAKHIIIHRDVKTTNILLDEKRVAKVSDFGLSKVGPTSKSKAHVSTAVKGSFGYLHPKYFRLQRLTEKSNVYSFGVALCEVLCARAPLIRTEDKKQRYLAGWARQCYDQNGTLDQIVEPILKGKIAPQCLKKFCEVAMS</sequence>
<dbReference type="Pfam" id="PF07714">
    <property type="entry name" value="PK_Tyr_Ser-Thr"/>
    <property type="match status" value="1"/>
</dbReference>
<feature type="domain" description="Protein kinase" evidence="1">
    <location>
        <begin position="1"/>
        <end position="242"/>
    </location>
</feature>
<dbReference type="PROSITE" id="PS50011">
    <property type="entry name" value="PROTEIN_KINASE_DOM"/>
    <property type="match status" value="1"/>
</dbReference>
<protein>
    <recommendedName>
        <fullName evidence="1">Protein kinase domain-containing protein</fullName>
    </recommendedName>
</protein>
<reference evidence="3" key="1">
    <citation type="journal article" date="2019" name="Gigascience">
        <title>De novo genome assembly of the endangered Acer yangbiense, a plant species with extremely small populations endemic to Yunnan Province, China.</title>
        <authorList>
            <person name="Yang J."/>
            <person name="Wariss H.M."/>
            <person name="Tao L."/>
            <person name="Zhang R."/>
            <person name="Yun Q."/>
            <person name="Hollingsworth P."/>
            <person name="Dao Z."/>
            <person name="Luo G."/>
            <person name="Guo H."/>
            <person name="Ma Y."/>
            <person name="Sun W."/>
        </authorList>
    </citation>
    <scope>NUCLEOTIDE SEQUENCE [LARGE SCALE GENOMIC DNA]</scope>
    <source>
        <strain evidence="3">cv. Malutang</strain>
    </source>
</reference>
<dbReference type="SMART" id="SM00220">
    <property type="entry name" value="S_TKc"/>
    <property type="match status" value="1"/>
</dbReference>
<dbReference type="GO" id="GO:0009506">
    <property type="term" value="C:plasmodesma"/>
    <property type="evidence" value="ECO:0007669"/>
    <property type="project" value="TreeGrafter"/>
</dbReference>
<gene>
    <name evidence="2" type="ORF">EZV62_024995</name>
</gene>
<dbReference type="Gene3D" id="1.10.510.10">
    <property type="entry name" value="Transferase(Phosphotransferase) domain 1"/>
    <property type="match status" value="1"/>
</dbReference>
<accession>A0A5C7GWP2</accession>
<dbReference type="GO" id="GO:0004714">
    <property type="term" value="F:transmembrane receptor protein tyrosine kinase activity"/>
    <property type="evidence" value="ECO:0007669"/>
    <property type="project" value="InterPro"/>
</dbReference>
<dbReference type="Gene3D" id="3.30.200.20">
    <property type="entry name" value="Phosphorylase Kinase, domain 1"/>
    <property type="match status" value="1"/>
</dbReference>
<dbReference type="InterPro" id="IPR011009">
    <property type="entry name" value="Kinase-like_dom_sf"/>
</dbReference>
<evidence type="ECO:0000259" key="1">
    <source>
        <dbReference type="PROSITE" id="PS50011"/>
    </source>
</evidence>
<evidence type="ECO:0000313" key="3">
    <source>
        <dbReference type="Proteomes" id="UP000323000"/>
    </source>
</evidence>
<dbReference type="SUPFAM" id="SSF56112">
    <property type="entry name" value="Protein kinase-like (PK-like)"/>
    <property type="match status" value="1"/>
</dbReference>
<dbReference type="OrthoDB" id="4062651at2759"/>
<dbReference type="EMBL" id="VAHF01000012">
    <property type="protein sequence ID" value="TXG49120.1"/>
    <property type="molecule type" value="Genomic_DNA"/>
</dbReference>
<name>A0A5C7GWP2_9ROSI</name>
<comment type="caution">
    <text evidence="2">The sequence shown here is derived from an EMBL/GenBank/DDBJ whole genome shotgun (WGS) entry which is preliminary data.</text>
</comment>
<proteinExistence type="predicted"/>
<dbReference type="PANTHER" id="PTHR27003:SF434">
    <property type="entry name" value="RECEPTOR-LIKE PROTEIN KINASE FERONIA"/>
    <property type="match status" value="1"/>
</dbReference>
<keyword evidence="3" id="KW-1185">Reference proteome</keyword>
<dbReference type="InterPro" id="IPR001245">
    <property type="entry name" value="Ser-Thr/Tyr_kinase_cat_dom"/>
</dbReference>
<dbReference type="Proteomes" id="UP000323000">
    <property type="component" value="Chromosome 12"/>
</dbReference>
<dbReference type="PANTHER" id="PTHR27003">
    <property type="entry name" value="OS07G0166700 PROTEIN"/>
    <property type="match status" value="1"/>
</dbReference>
<dbReference type="GO" id="GO:0005524">
    <property type="term" value="F:ATP binding"/>
    <property type="evidence" value="ECO:0007669"/>
    <property type="project" value="InterPro"/>
</dbReference>
<dbReference type="InterPro" id="IPR000719">
    <property type="entry name" value="Prot_kinase_dom"/>
</dbReference>